<evidence type="ECO:0000313" key="1">
    <source>
        <dbReference type="EMBL" id="KAK6914840.1"/>
    </source>
</evidence>
<dbReference type="EMBL" id="JBAMMX010000025">
    <property type="protein sequence ID" value="KAK6914840.1"/>
    <property type="molecule type" value="Genomic_DNA"/>
</dbReference>
<proteinExistence type="predicted"/>
<organism evidence="1 2">
    <name type="scientific">Dillenia turbinata</name>
    <dbReference type="NCBI Taxonomy" id="194707"/>
    <lineage>
        <taxon>Eukaryota</taxon>
        <taxon>Viridiplantae</taxon>
        <taxon>Streptophyta</taxon>
        <taxon>Embryophyta</taxon>
        <taxon>Tracheophyta</taxon>
        <taxon>Spermatophyta</taxon>
        <taxon>Magnoliopsida</taxon>
        <taxon>eudicotyledons</taxon>
        <taxon>Gunneridae</taxon>
        <taxon>Pentapetalae</taxon>
        <taxon>Dilleniales</taxon>
        <taxon>Dilleniaceae</taxon>
        <taxon>Dillenia</taxon>
    </lineage>
</organism>
<name>A0AAN8UFY7_9MAGN</name>
<evidence type="ECO:0000313" key="2">
    <source>
        <dbReference type="Proteomes" id="UP001370490"/>
    </source>
</evidence>
<dbReference type="Proteomes" id="UP001370490">
    <property type="component" value="Unassembled WGS sequence"/>
</dbReference>
<dbReference type="PANTHER" id="PTHR33265:SF8">
    <property type="entry name" value="AVR9_CF-9 RAPIDLY ELICITED PROTEIN 146"/>
    <property type="match status" value="1"/>
</dbReference>
<keyword evidence="2" id="KW-1185">Reference proteome</keyword>
<protein>
    <recommendedName>
        <fullName evidence="3">Avr9/Cf-9 rapidly elicited protein 146</fullName>
    </recommendedName>
</protein>
<comment type="caution">
    <text evidence="1">The sequence shown here is derived from an EMBL/GenBank/DDBJ whole genome shotgun (WGS) entry which is preliminary data.</text>
</comment>
<dbReference type="AlphaFoldDB" id="A0AAN8UFY7"/>
<evidence type="ECO:0008006" key="3">
    <source>
        <dbReference type="Google" id="ProtNLM"/>
    </source>
</evidence>
<accession>A0AAN8UFY7</accession>
<reference evidence="1 2" key="1">
    <citation type="submission" date="2023-12" db="EMBL/GenBank/DDBJ databases">
        <title>A high-quality genome assembly for Dillenia turbinata (Dilleniales).</title>
        <authorList>
            <person name="Chanderbali A."/>
        </authorList>
    </citation>
    <scope>NUCLEOTIDE SEQUENCE [LARGE SCALE GENOMIC DNA]</scope>
    <source>
        <strain evidence="1">LSX21</strain>
        <tissue evidence="1">Leaf</tissue>
    </source>
</reference>
<sequence length="196" mass="22162">MEQNLPVIAKKILNLVRVAYFMVRKGISKRKLLLDLNMTMKCSKISGSKAFHNLMSHHHHSNAASSSSSDQHVPFIPLPHEYEFSCSNSLEFPTFHLSKRKNHSFLSYAARVPPPTADDEAITATAANMVMDMSNMASPYLPGLGPSPMVRPLRITDSPFPLRNMDEEETRLVNKAAEDFIERFYNDLKRQNGITE</sequence>
<dbReference type="PANTHER" id="PTHR33265">
    <property type="entry name" value="AVR9/CF-9 RAPIDLY ELICITED PROTEIN-RELATED"/>
    <property type="match status" value="1"/>
</dbReference>
<gene>
    <name evidence="1" type="ORF">RJ641_019957</name>
</gene>